<protein>
    <submittedName>
        <fullName evidence="1">Uncharacterized protein</fullName>
    </submittedName>
</protein>
<sequence length="167" mass="19431">MIPGFISITYQAIIDCGGRHHRPSVFPCSLQSRLYSGDSESNGPAASQCSEMILVQHCSSDVTLSTSSWLWRLLRIPTRTYPWFWRVRRKPRDQYNLFPLSTTMHLVAKFHRVLPARSNHCSMRNVFYRILICPMVTMDMEVQLLYLYLFLASPYALKVYHNIKVAL</sequence>
<proteinExistence type="predicted"/>
<gene>
    <name evidence="1" type="ORF">SLEP1_g21263</name>
</gene>
<dbReference type="AlphaFoldDB" id="A0AAV5J8K7"/>
<name>A0AAV5J8K7_9ROSI</name>
<dbReference type="Proteomes" id="UP001054252">
    <property type="component" value="Unassembled WGS sequence"/>
</dbReference>
<keyword evidence="2" id="KW-1185">Reference proteome</keyword>
<accession>A0AAV5J8K7</accession>
<dbReference type="EMBL" id="BPVZ01000031">
    <property type="protein sequence ID" value="GKV09822.1"/>
    <property type="molecule type" value="Genomic_DNA"/>
</dbReference>
<organism evidence="1 2">
    <name type="scientific">Rubroshorea leprosula</name>
    <dbReference type="NCBI Taxonomy" id="152421"/>
    <lineage>
        <taxon>Eukaryota</taxon>
        <taxon>Viridiplantae</taxon>
        <taxon>Streptophyta</taxon>
        <taxon>Embryophyta</taxon>
        <taxon>Tracheophyta</taxon>
        <taxon>Spermatophyta</taxon>
        <taxon>Magnoliopsida</taxon>
        <taxon>eudicotyledons</taxon>
        <taxon>Gunneridae</taxon>
        <taxon>Pentapetalae</taxon>
        <taxon>rosids</taxon>
        <taxon>malvids</taxon>
        <taxon>Malvales</taxon>
        <taxon>Dipterocarpaceae</taxon>
        <taxon>Rubroshorea</taxon>
    </lineage>
</organism>
<evidence type="ECO:0000313" key="1">
    <source>
        <dbReference type="EMBL" id="GKV09822.1"/>
    </source>
</evidence>
<reference evidence="1 2" key="1">
    <citation type="journal article" date="2021" name="Commun. Biol.">
        <title>The genome of Shorea leprosula (Dipterocarpaceae) highlights the ecological relevance of drought in aseasonal tropical rainforests.</title>
        <authorList>
            <person name="Ng K.K.S."/>
            <person name="Kobayashi M.J."/>
            <person name="Fawcett J.A."/>
            <person name="Hatakeyama M."/>
            <person name="Paape T."/>
            <person name="Ng C.H."/>
            <person name="Ang C.C."/>
            <person name="Tnah L.H."/>
            <person name="Lee C.T."/>
            <person name="Nishiyama T."/>
            <person name="Sese J."/>
            <person name="O'Brien M.J."/>
            <person name="Copetti D."/>
            <person name="Mohd Noor M.I."/>
            <person name="Ong R.C."/>
            <person name="Putra M."/>
            <person name="Sireger I.Z."/>
            <person name="Indrioko S."/>
            <person name="Kosugi Y."/>
            <person name="Izuno A."/>
            <person name="Isagi Y."/>
            <person name="Lee S.L."/>
            <person name="Shimizu K.K."/>
        </authorList>
    </citation>
    <scope>NUCLEOTIDE SEQUENCE [LARGE SCALE GENOMIC DNA]</scope>
    <source>
        <strain evidence="1">214</strain>
    </source>
</reference>
<comment type="caution">
    <text evidence="1">The sequence shown here is derived from an EMBL/GenBank/DDBJ whole genome shotgun (WGS) entry which is preliminary data.</text>
</comment>
<evidence type="ECO:0000313" key="2">
    <source>
        <dbReference type="Proteomes" id="UP001054252"/>
    </source>
</evidence>